<dbReference type="AlphaFoldDB" id="A0A0A2MLU6"/>
<dbReference type="GO" id="GO:0004141">
    <property type="term" value="F:dethiobiotin synthase activity"/>
    <property type="evidence" value="ECO:0007669"/>
    <property type="project" value="UniProtKB-UniRule"/>
</dbReference>
<feature type="binding site" evidence="2">
    <location>
        <begin position="98"/>
        <end position="101"/>
    </location>
    <ligand>
        <name>ATP</name>
        <dbReference type="ChEBI" id="CHEBI:30616"/>
    </ligand>
</feature>
<dbReference type="SUPFAM" id="SSF52540">
    <property type="entry name" value="P-loop containing nucleoside triphosphate hydrolases"/>
    <property type="match status" value="1"/>
</dbReference>
<accession>A0A0A2MLU6</accession>
<keyword evidence="2" id="KW-0547">Nucleotide-binding</keyword>
<dbReference type="PIRSF" id="PIRSF006755">
    <property type="entry name" value="DTB_synth"/>
    <property type="match status" value="1"/>
</dbReference>
<feature type="binding site" evidence="2">
    <location>
        <begin position="11"/>
        <end position="16"/>
    </location>
    <ligand>
        <name>ATP</name>
        <dbReference type="ChEBI" id="CHEBI:30616"/>
    </ligand>
</feature>
<keyword evidence="2" id="KW-0067">ATP-binding</keyword>
<proteinExistence type="inferred from homology"/>
<dbReference type="HAMAP" id="MF_00336">
    <property type="entry name" value="BioD"/>
    <property type="match status" value="1"/>
</dbReference>
<comment type="similarity">
    <text evidence="2">Belongs to the dethiobiotin synthetase family.</text>
</comment>
<keyword evidence="1 2" id="KW-0093">Biotin biosynthesis</keyword>
<dbReference type="PANTHER" id="PTHR43210">
    <property type="entry name" value="DETHIOBIOTIN SYNTHETASE"/>
    <property type="match status" value="1"/>
</dbReference>
<organism evidence="3 4">
    <name type="scientific">Flavobacterium suncheonense GH29-5 = DSM 17707</name>
    <dbReference type="NCBI Taxonomy" id="1121899"/>
    <lineage>
        <taxon>Bacteria</taxon>
        <taxon>Pseudomonadati</taxon>
        <taxon>Bacteroidota</taxon>
        <taxon>Flavobacteriia</taxon>
        <taxon>Flavobacteriales</taxon>
        <taxon>Flavobacteriaceae</taxon>
        <taxon>Flavobacterium</taxon>
    </lineage>
</organism>
<dbReference type="GO" id="GO:0009102">
    <property type="term" value="P:biotin biosynthetic process"/>
    <property type="evidence" value="ECO:0007669"/>
    <property type="project" value="UniProtKB-UniRule"/>
</dbReference>
<evidence type="ECO:0000313" key="3">
    <source>
        <dbReference type="EMBL" id="KGO89245.1"/>
    </source>
</evidence>
<keyword evidence="2" id="KW-0460">Magnesium</keyword>
<dbReference type="GO" id="GO:0005524">
    <property type="term" value="F:ATP binding"/>
    <property type="evidence" value="ECO:0007669"/>
    <property type="project" value="UniProtKB-UniRule"/>
</dbReference>
<comment type="catalytic activity">
    <reaction evidence="2">
        <text>(7R,8S)-7,8-diammoniononanoate + CO2 + ATP = (4R,5S)-dethiobiotin + ADP + phosphate + 3 H(+)</text>
        <dbReference type="Rhea" id="RHEA:15805"/>
        <dbReference type="ChEBI" id="CHEBI:15378"/>
        <dbReference type="ChEBI" id="CHEBI:16526"/>
        <dbReference type="ChEBI" id="CHEBI:30616"/>
        <dbReference type="ChEBI" id="CHEBI:43474"/>
        <dbReference type="ChEBI" id="CHEBI:149469"/>
        <dbReference type="ChEBI" id="CHEBI:149473"/>
        <dbReference type="ChEBI" id="CHEBI:456216"/>
        <dbReference type="EC" id="6.3.3.3"/>
    </reaction>
</comment>
<sequence>MKLFITGIGTDVGKTIASAIITEALEADYWKPIQAGDLENSDAHKIQKYLTNAKTRIFDNAYALQTPASPHWAAELDNIRIDLKKIKEPKSKNHLVIEGAGGVFVPLNETDCVIDLIQPDYKVIVVSRHYLGSINHTLLTVEALQNRKLNIAGIVFNGDENPASESIILKKTGLQMLGRIENEPYFDQNVIRYYADKIRATLLELS</sequence>
<dbReference type="OrthoDB" id="9802097at2"/>
<dbReference type="InterPro" id="IPR027417">
    <property type="entry name" value="P-loop_NTPase"/>
</dbReference>
<dbReference type="CDD" id="cd03109">
    <property type="entry name" value="DTBS"/>
    <property type="match status" value="1"/>
</dbReference>
<dbReference type="InterPro" id="IPR004472">
    <property type="entry name" value="DTB_synth_BioD"/>
</dbReference>
<dbReference type="NCBIfam" id="TIGR00347">
    <property type="entry name" value="bioD"/>
    <property type="match status" value="1"/>
</dbReference>
<feature type="binding site" evidence="2">
    <location>
        <position position="42"/>
    </location>
    <ligand>
        <name>Mg(2+)</name>
        <dbReference type="ChEBI" id="CHEBI:18420"/>
    </ligand>
</feature>
<keyword evidence="2" id="KW-0479">Metal-binding</keyword>
<comment type="caution">
    <text evidence="2">Lacks conserved residue(s) required for the propagation of feature annotation.</text>
</comment>
<comment type="subcellular location">
    <subcellularLocation>
        <location evidence="2">Cytoplasm</location>
    </subcellularLocation>
</comment>
<dbReference type="GO" id="GO:0000287">
    <property type="term" value="F:magnesium ion binding"/>
    <property type="evidence" value="ECO:0007669"/>
    <property type="project" value="UniProtKB-UniRule"/>
</dbReference>
<keyword evidence="4" id="KW-1185">Reference proteome</keyword>
<evidence type="ECO:0000256" key="1">
    <source>
        <dbReference type="ARBA" id="ARBA00022756"/>
    </source>
</evidence>
<protein>
    <recommendedName>
        <fullName evidence="2">ATP-dependent dethiobiotin synthetase BioD</fullName>
        <ecNumber evidence="2">6.3.3.3</ecNumber>
    </recommendedName>
    <alternativeName>
        <fullName evidence="2">DTB synthetase</fullName>
        <shortName evidence="2">DTBS</shortName>
    </alternativeName>
    <alternativeName>
        <fullName evidence="2">Dethiobiotin synthase</fullName>
    </alternativeName>
</protein>
<dbReference type="Pfam" id="PF13500">
    <property type="entry name" value="AAA_26"/>
    <property type="match status" value="1"/>
</dbReference>
<dbReference type="Gene3D" id="3.40.50.300">
    <property type="entry name" value="P-loop containing nucleotide triphosphate hydrolases"/>
    <property type="match status" value="1"/>
</dbReference>
<feature type="binding site" evidence="2">
    <location>
        <position position="42"/>
    </location>
    <ligand>
        <name>ATP</name>
        <dbReference type="ChEBI" id="CHEBI:30616"/>
    </ligand>
</feature>
<comment type="cofactor">
    <cofactor evidence="2">
        <name>Mg(2+)</name>
        <dbReference type="ChEBI" id="CHEBI:18420"/>
    </cofactor>
</comment>
<feature type="active site" evidence="2">
    <location>
        <position position="31"/>
    </location>
</feature>
<comment type="pathway">
    <text evidence="2">Cofactor biosynthesis; biotin biosynthesis; biotin from 7,8-diaminononanoate: step 1/2.</text>
</comment>
<dbReference type="GO" id="GO:0005829">
    <property type="term" value="C:cytosol"/>
    <property type="evidence" value="ECO:0007669"/>
    <property type="project" value="TreeGrafter"/>
</dbReference>
<keyword evidence="2" id="KW-0436">Ligase</keyword>
<evidence type="ECO:0000313" key="4">
    <source>
        <dbReference type="Proteomes" id="UP000030121"/>
    </source>
</evidence>
<keyword evidence="2" id="KW-0963">Cytoplasm</keyword>
<dbReference type="EC" id="6.3.3.3" evidence="2"/>
<reference evidence="3 4" key="1">
    <citation type="submission" date="2013-09" db="EMBL/GenBank/DDBJ databases">
        <authorList>
            <person name="Zeng Z."/>
            <person name="Chen C."/>
        </authorList>
    </citation>
    <scope>NUCLEOTIDE SEQUENCE [LARGE SCALE GENOMIC DNA]</scope>
    <source>
        <strain evidence="3 4">GH29-5</strain>
    </source>
</reference>
<comment type="caution">
    <text evidence="3">The sequence shown here is derived from an EMBL/GenBank/DDBJ whole genome shotgun (WGS) entry which is preliminary data.</text>
</comment>
<dbReference type="EMBL" id="JRLW01000010">
    <property type="protein sequence ID" value="KGO89245.1"/>
    <property type="molecule type" value="Genomic_DNA"/>
</dbReference>
<dbReference type="PANTHER" id="PTHR43210:SF5">
    <property type="entry name" value="DETHIOBIOTIN SYNTHETASE"/>
    <property type="match status" value="1"/>
</dbReference>
<feature type="binding site" evidence="2">
    <location>
        <position position="98"/>
    </location>
    <ligand>
        <name>Mg(2+)</name>
        <dbReference type="ChEBI" id="CHEBI:18420"/>
    </ligand>
</feature>
<dbReference type="UniPathway" id="UPA00078">
    <property type="reaction ID" value="UER00161"/>
</dbReference>
<name>A0A0A2MLU6_9FLAO</name>
<comment type="function">
    <text evidence="2">Catalyzes a mechanistically unusual reaction, the ATP-dependent insertion of CO2 between the N7 and N8 nitrogen atoms of 7,8-diaminopelargonic acid (DAPA, also called 7,8-diammoniononanoate) to form a ureido ring.</text>
</comment>
<comment type="subunit">
    <text evidence="2">Homodimer.</text>
</comment>
<dbReference type="Proteomes" id="UP000030121">
    <property type="component" value="Unassembled WGS sequence"/>
</dbReference>
<dbReference type="eggNOG" id="COG0132">
    <property type="taxonomic scope" value="Bacteria"/>
</dbReference>
<gene>
    <name evidence="2" type="primary">bioD</name>
    <name evidence="3" type="ORF">Q764_09265</name>
</gene>
<feature type="binding site" evidence="2">
    <location>
        <position position="15"/>
    </location>
    <ligand>
        <name>Mg(2+)</name>
        <dbReference type="ChEBI" id="CHEBI:18420"/>
    </ligand>
</feature>
<evidence type="ECO:0000256" key="2">
    <source>
        <dbReference type="HAMAP-Rule" id="MF_00336"/>
    </source>
</evidence>
<dbReference type="STRING" id="1121899.GCA_000430025_02081"/>
<dbReference type="RefSeq" id="WP_026980510.1">
    <property type="nucleotide sequence ID" value="NZ_AUCZ01000009.1"/>
</dbReference>